<feature type="region of interest" description="Disordered" evidence="1">
    <location>
        <begin position="332"/>
        <end position="369"/>
    </location>
</feature>
<dbReference type="VEuPathDB" id="FungiDB:NEUTE1DRAFT_85404"/>
<dbReference type="PANTHER" id="PTHR42103:SF2">
    <property type="entry name" value="AB HYDROLASE-1 DOMAIN-CONTAINING PROTEIN"/>
    <property type="match status" value="1"/>
</dbReference>
<feature type="region of interest" description="Disordered" evidence="1">
    <location>
        <begin position="1"/>
        <end position="25"/>
    </location>
</feature>
<reference evidence="3" key="1">
    <citation type="journal article" date="2011" name="Genetics">
        <title>Massive changes in genome architecture accompany the transition to self-fertility in the filamentous fungus Neurospora tetrasperma.</title>
        <authorList>
            <person name="Ellison C.E."/>
            <person name="Stajich J.E."/>
            <person name="Jacobson D.J."/>
            <person name="Natvig D.O."/>
            <person name="Lapidus A."/>
            <person name="Foster B."/>
            <person name="Aerts A."/>
            <person name="Riley R."/>
            <person name="Lindquist E.A."/>
            <person name="Grigoriev I.V."/>
            <person name="Taylor J.W."/>
        </authorList>
    </citation>
    <scope>NUCLEOTIDE SEQUENCE [LARGE SCALE GENOMIC DNA]</scope>
    <source>
        <strain evidence="3">FGSC 2508 / P0657</strain>
    </source>
</reference>
<dbReference type="OrthoDB" id="10260961at2759"/>
<feature type="compositionally biased region" description="Basic and acidic residues" evidence="1">
    <location>
        <begin position="391"/>
        <end position="408"/>
    </location>
</feature>
<evidence type="ECO:0000313" key="3">
    <source>
        <dbReference type="Proteomes" id="UP000008065"/>
    </source>
</evidence>
<name>F8MTB8_NEUT8</name>
<evidence type="ECO:0000313" key="2">
    <source>
        <dbReference type="EMBL" id="EGO55250.1"/>
    </source>
</evidence>
<dbReference type="PANTHER" id="PTHR42103">
    <property type="entry name" value="ALPHA/BETA-HYDROLASES SUPERFAMILY PROTEIN"/>
    <property type="match status" value="1"/>
</dbReference>
<dbReference type="KEGG" id="nte:NEUTE1DRAFT85404"/>
<feature type="region of interest" description="Disordered" evidence="1">
    <location>
        <begin position="383"/>
        <end position="416"/>
    </location>
</feature>
<dbReference type="InterPro" id="IPR029058">
    <property type="entry name" value="AB_hydrolase_fold"/>
</dbReference>
<dbReference type="Proteomes" id="UP000008065">
    <property type="component" value="Unassembled WGS sequence"/>
</dbReference>
<dbReference type="SUPFAM" id="SSF53474">
    <property type="entry name" value="alpha/beta-Hydrolases"/>
    <property type="match status" value="1"/>
</dbReference>
<dbReference type="EMBL" id="GL891306">
    <property type="protein sequence ID" value="EGO55250.1"/>
    <property type="molecule type" value="Genomic_DNA"/>
</dbReference>
<dbReference type="AlphaFoldDB" id="F8MTB8"/>
<evidence type="ECO:0008006" key="4">
    <source>
        <dbReference type="Google" id="ProtNLM"/>
    </source>
</evidence>
<proteinExistence type="predicted"/>
<dbReference type="HOGENOM" id="CLU_035149_0_0_1"/>
<dbReference type="GeneID" id="20830822"/>
<feature type="compositionally biased region" description="Polar residues" evidence="1">
    <location>
        <begin position="1"/>
        <end position="12"/>
    </location>
</feature>
<protein>
    <recommendedName>
        <fullName evidence="4">Alpha/beta-hydrolase</fullName>
    </recommendedName>
</protein>
<sequence length="546" mass="59703">MWDYPSESSVVSDRQIGRRSPARDLGTLNFGTPSWKLPKTENRIDFTSHLHYKEKSTLVVVQVPVALSSPLFLSVCSSSLHRASFRATARFGAPAMTDADNQPSRSARSLLPEPTLSFTLPSLHDGLAIDCRVYHPQSLDPSPSSPPWRKHAAVFAHPYAPLGGCYDDPVVDIAAGTLLKLGFLVGTFNFRGAQGSAGRTSWTAKAEHADYQTFIGFLSYYVHFLDPFRTHIFDSVPTTTPIAEAPDYIGAHGGSGPITHSASRDTTRSPLFLMGGYSYGSMITMQLPSLETILRQFDTPACTSHAAEIRLRAQHLAEVQNTTLGSARAAALERQANTPSHSPSGMRFGGEESSRKHHHSRLSFSQDTEEKIRKGVSDLMVKAKGHKRRLSGKDHSFVGGDAAHDTPETKQQPVKDCLPSVPDRVVFRPAYLLVSPLQGLINNLATFSLLPRRPSWKGLTRSLSSPAAAASPTSELGTDSETALSLEEAEAKLVRNPTLAIYGDNDGFVPVRRLRPFPVRVTSGPKADQHIHSRMLSKRLPNQSWL</sequence>
<dbReference type="RefSeq" id="XP_009853103.1">
    <property type="nucleotide sequence ID" value="XM_009854801.1"/>
</dbReference>
<gene>
    <name evidence="2" type="ORF">NEUTE1DRAFT_85404</name>
</gene>
<organism evidence="2 3">
    <name type="scientific">Neurospora tetrasperma (strain FGSC 2508 / ATCC MYA-4615 / P0657)</name>
    <dbReference type="NCBI Taxonomy" id="510951"/>
    <lineage>
        <taxon>Eukaryota</taxon>
        <taxon>Fungi</taxon>
        <taxon>Dikarya</taxon>
        <taxon>Ascomycota</taxon>
        <taxon>Pezizomycotina</taxon>
        <taxon>Sordariomycetes</taxon>
        <taxon>Sordariomycetidae</taxon>
        <taxon>Sordariales</taxon>
        <taxon>Sordariaceae</taxon>
        <taxon>Neurospora</taxon>
    </lineage>
</organism>
<keyword evidence="3" id="KW-1185">Reference proteome</keyword>
<dbReference type="Gene3D" id="3.40.50.1820">
    <property type="entry name" value="alpha/beta hydrolase"/>
    <property type="match status" value="1"/>
</dbReference>
<evidence type="ECO:0000256" key="1">
    <source>
        <dbReference type="SAM" id="MobiDB-lite"/>
    </source>
</evidence>
<accession>F8MTB8</accession>